<dbReference type="EMBL" id="SLWF01000032">
    <property type="protein sequence ID" value="TCN79604.1"/>
    <property type="molecule type" value="Genomic_DNA"/>
</dbReference>
<protein>
    <submittedName>
        <fullName evidence="2">Cu-processing system permease protein</fullName>
    </submittedName>
</protein>
<reference evidence="2 3" key="1">
    <citation type="submission" date="2019-03" db="EMBL/GenBank/DDBJ databases">
        <title>Freshwater and sediment microbial communities from various areas in North America, analyzing microbe dynamics in response to fracking.</title>
        <authorList>
            <person name="Lamendella R."/>
        </authorList>
    </citation>
    <scope>NUCLEOTIDE SEQUENCE [LARGE SCALE GENOMIC DNA]</scope>
    <source>
        <strain evidence="2 3">74A</strain>
    </source>
</reference>
<comment type="caution">
    <text evidence="2">The sequence shown here is derived from an EMBL/GenBank/DDBJ whole genome shotgun (WGS) entry which is preliminary data.</text>
</comment>
<keyword evidence="1" id="KW-0472">Membrane</keyword>
<sequence length="260" mass="29188">MMSVVGIIARREFQDARRSRWLWLAASIFALLTLAVTFGSSAVTGQLRLPPLPQLMNSLVTLSCFLLPLLALLLAADAFVAEAEAGTMLLMLTYPISKAQWLAGKLFGQGVALLLACLAGYGLLWLLPLWSSSIHWQQLWRPLLTLLVSGWLLTLICLLAGYWVSLHVHSRNQALVWVLLLWLLLVLLYDLALLILAVATDSHMAPNVLLWLQLLNPASGFRLLNQHARQLPSLLLYLQPGLWLMGLWWLALRAFRQRQL</sequence>
<evidence type="ECO:0000313" key="3">
    <source>
        <dbReference type="Proteomes" id="UP000294832"/>
    </source>
</evidence>
<feature type="transmembrane region" description="Helical" evidence="1">
    <location>
        <begin position="102"/>
        <end position="127"/>
    </location>
</feature>
<dbReference type="OrthoDB" id="9805862at2"/>
<feature type="transmembrane region" description="Helical" evidence="1">
    <location>
        <begin position="234"/>
        <end position="252"/>
    </location>
</feature>
<feature type="transmembrane region" description="Helical" evidence="1">
    <location>
        <begin position="176"/>
        <end position="199"/>
    </location>
</feature>
<dbReference type="RefSeq" id="WP_133040165.1">
    <property type="nucleotide sequence ID" value="NZ_SLWF01000032.1"/>
</dbReference>
<keyword evidence="1" id="KW-0812">Transmembrane</keyword>
<dbReference type="PANTHER" id="PTHR43471:SF1">
    <property type="entry name" value="ABC TRANSPORTER PERMEASE PROTEIN NOSY-RELATED"/>
    <property type="match status" value="1"/>
</dbReference>
<accession>A0A4R2F2T9</accession>
<feature type="transmembrane region" description="Helical" evidence="1">
    <location>
        <begin position="139"/>
        <end position="164"/>
    </location>
</feature>
<name>A0A4R2F2T9_9GAMM</name>
<dbReference type="Proteomes" id="UP000294832">
    <property type="component" value="Unassembled WGS sequence"/>
</dbReference>
<feature type="transmembrane region" description="Helical" evidence="1">
    <location>
        <begin position="59"/>
        <end position="81"/>
    </location>
</feature>
<dbReference type="PANTHER" id="PTHR43471">
    <property type="entry name" value="ABC TRANSPORTER PERMEASE"/>
    <property type="match status" value="1"/>
</dbReference>
<evidence type="ECO:0000313" key="2">
    <source>
        <dbReference type="EMBL" id="TCN79604.1"/>
    </source>
</evidence>
<dbReference type="Pfam" id="PF12679">
    <property type="entry name" value="ABC2_membrane_2"/>
    <property type="match status" value="1"/>
</dbReference>
<feature type="transmembrane region" description="Helical" evidence="1">
    <location>
        <begin position="21"/>
        <end position="39"/>
    </location>
</feature>
<gene>
    <name evidence="2" type="ORF">EDC91_13222</name>
</gene>
<dbReference type="GO" id="GO:0005886">
    <property type="term" value="C:plasma membrane"/>
    <property type="evidence" value="ECO:0007669"/>
    <property type="project" value="UniProtKB-SubCell"/>
</dbReference>
<proteinExistence type="predicted"/>
<keyword evidence="1" id="KW-1133">Transmembrane helix</keyword>
<organism evidence="2 3">
    <name type="scientific">Shewanella fodinae</name>
    <dbReference type="NCBI Taxonomy" id="552357"/>
    <lineage>
        <taxon>Bacteria</taxon>
        <taxon>Pseudomonadati</taxon>
        <taxon>Pseudomonadota</taxon>
        <taxon>Gammaproteobacteria</taxon>
        <taxon>Alteromonadales</taxon>
        <taxon>Shewanellaceae</taxon>
        <taxon>Shewanella</taxon>
    </lineage>
</organism>
<dbReference type="GO" id="GO:0140359">
    <property type="term" value="F:ABC-type transporter activity"/>
    <property type="evidence" value="ECO:0007669"/>
    <property type="project" value="InterPro"/>
</dbReference>
<keyword evidence="3" id="KW-1185">Reference proteome</keyword>
<evidence type="ECO:0000256" key="1">
    <source>
        <dbReference type="SAM" id="Phobius"/>
    </source>
</evidence>
<dbReference type="AlphaFoldDB" id="A0A4R2F2T9"/>